<protein>
    <submittedName>
        <fullName evidence="1">Uncharacterized protein</fullName>
    </submittedName>
</protein>
<accession>A0ACC2QMN5</accession>
<gene>
    <name evidence="1" type="ORF">PYW08_011885</name>
</gene>
<dbReference type="EMBL" id="CM056779">
    <property type="protein sequence ID" value="KAJ8719710.1"/>
    <property type="molecule type" value="Genomic_DNA"/>
</dbReference>
<keyword evidence="2" id="KW-1185">Reference proteome</keyword>
<comment type="caution">
    <text evidence="1">The sequence shown here is derived from an EMBL/GenBank/DDBJ whole genome shotgun (WGS) entry which is preliminary data.</text>
</comment>
<proteinExistence type="predicted"/>
<evidence type="ECO:0000313" key="1">
    <source>
        <dbReference type="EMBL" id="KAJ8719710.1"/>
    </source>
</evidence>
<sequence length="415" mass="47152">MAVCNYTNYRNLKAMASEYKTEFKPGEELTSEDLFPCYPEALLQFASACCVVFMLIGIPGNLTTIVALARCKKVRNATAIFIINLHISNLIFNCSILPRTAAIFANRFWSHGWFMCQAYPYVKYVLNCTSIFTVLAITLNRYVIVCHPLLYPKLYKRRNISISILMIWTSALAIFMVPIFGVWGQYNLEPSGGFCTMVPDSNHRSPKKFLLVLAFVGPYLIIILCYARIWYVVKTAKKIQGKNPQLARPTLLPLSQTHPDMTADNNTITSYSPSSPRSFSSDSDKTPTSNDTSAPQSPKEEIAVGKYFKAPFRLTRKLVRRRVPTRRDKKLCAMIVAIMISFCISHLPVMATRLAYKDYKSKPIANVLAHLLEYSGTCINPIIYVLMSKEYRQAYKSLFEAVLSKFQTFKLKCSR</sequence>
<reference evidence="1" key="1">
    <citation type="submission" date="2023-03" db="EMBL/GenBank/DDBJ databases">
        <title>Chromosome-level genomes of two armyworms, Mythimna separata and Mythimna loreyi, provide insights into the biosynthesis and reception of sex pheromones.</title>
        <authorList>
            <person name="Zhao H."/>
        </authorList>
    </citation>
    <scope>NUCLEOTIDE SEQUENCE</scope>
    <source>
        <strain evidence="1">BeijingLab</strain>
    </source>
</reference>
<name>A0ACC2QMN5_9NEOP</name>
<dbReference type="Proteomes" id="UP001231649">
    <property type="component" value="Chromosome 3"/>
</dbReference>
<organism evidence="1 2">
    <name type="scientific">Mythimna loreyi</name>
    <dbReference type="NCBI Taxonomy" id="667449"/>
    <lineage>
        <taxon>Eukaryota</taxon>
        <taxon>Metazoa</taxon>
        <taxon>Ecdysozoa</taxon>
        <taxon>Arthropoda</taxon>
        <taxon>Hexapoda</taxon>
        <taxon>Insecta</taxon>
        <taxon>Pterygota</taxon>
        <taxon>Neoptera</taxon>
        <taxon>Endopterygota</taxon>
        <taxon>Lepidoptera</taxon>
        <taxon>Glossata</taxon>
        <taxon>Ditrysia</taxon>
        <taxon>Noctuoidea</taxon>
        <taxon>Noctuidae</taxon>
        <taxon>Noctuinae</taxon>
        <taxon>Hadenini</taxon>
        <taxon>Mythimna</taxon>
    </lineage>
</organism>
<evidence type="ECO:0000313" key="2">
    <source>
        <dbReference type="Proteomes" id="UP001231649"/>
    </source>
</evidence>